<evidence type="ECO:0000259" key="2">
    <source>
        <dbReference type="Pfam" id="PF02371"/>
    </source>
</evidence>
<dbReference type="PANTHER" id="PTHR33055">
    <property type="entry name" value="TRANSPOSASE FOR INSERTION SEQUENCE ELEMENT IS1111A"/>
    <property type="match status" value="1"/>
</dbReference>
<dbReference type="InterPro" id="IPR047650">
    <property type="entry name" value="Transpos_IS110"/>
</dbReference>
<dbReference type="Pfam" id="PF01548">
    <property type="entry name" value="DEDD_Tnp_IS110"/>
    <property type="match status" value="1"/>
</dbReference>
<feature type="domain" description="Transposase IS110-like N-terminal" evidence="1">
    <location>
        <begin position="10"/>
        <end position="156"/>
    </location>
</feature>
<feature type="domain" description="Transposase IS116/IS110/IS902 C-terminal" evidence="2">
    <location>
        <begin position="255"/>
        <end position="332"/>
    </location>
</feature>
<dbReference type="RefSeq" id="WP_311699887.1">
    <property type="nucleotide sequence ID" value="NZ_JAVREY010000074.1"/>
</dbReference>
<organism evidence="3 4">
    <name type="scientific">Streptomyces gibsoniae</name>
    <dbReference type="NCBI Taxonomy" id="3075529"/>
    <lineage>
        <taxon>Bacteria</taxon>
        <taxon>Bacillati</taxon>
        <taxon>Actinomycetota</taxon>
        <taxon>Actinomycetes</taxon>
        <taxon>Kitasatosporales</taxon>
        <taxon>Streptomycetaceae</taxon>
        <taxon>Streptomyces</taxon>
    </lineage>
</organism>
<dbReference type="InterPro" id="IPR002525">
    <property type="entry name" value="Transp_IS110-like_N"/>
</dbReference>
<dbReference type="NCBIfam" id="NF033542">
    <property type="entry name" value="transpos_IS110"/>
    <property type="match status" value="1"/>
</dbReference>
<proteinExistence type="predicted"/>
<dbReference type="Pfam" id="PF02371">
    <property type="entry name" value="Transposase_20"/>
    <property type="match status" value="1"/>
</dbReference>
<name>A0ABU2U5J0_9ACTN</name>
<reference evidence="4" key="1">
    <citation type="submission" date="2023-07" db="EMBL/GenBank/DDBJ databases">
        <title>30 novel species of actinomycetes from the DSMZ collection.</title>
        <authorList>
            <person name="Nouioui I."/>
        </authorList>
    </citation>
    <scope>NUCLEOTIDE SEQUENCE [LARGE SCALE GENOMIC DNA]</scope>
    <source>
        <strain evidence="4">DSM 41699</strain>
    </source>
</reference>
<protein>
    <submittedName>
        <fullName evidence="3">IS110 family transposase</fullName>
    </submittedName>
</protein>
<dbReference type="InterPro" id="IPR003346">
    <property type="entry name" value="Transposase_20"/>
</dbReference>
<gene>
    <name evidence="3" type="ORF">RM764_36580</name>
</gene>
<accession>A0ABU2U5J0</accession>
<dbReference type="Proteomes" id="UP001183809">
    <property type="component" value="Unassembled WGS sequence"/>
</dbReference>
<evidence type="ECO:0000259" key="1">
    <source>
        <dbReference type="Pfam" id="PF01548"/>
    </source>
</evidence>
<dbReference type="EMBL" id="JAVREY010000074">
    <property type="protein sequence ID" value="MDT0468444.1"/>
    <property type="molecule type" value="Genomic_DNA"/>
</dbReference>
<comment type="caution">
    <text evidence="3">The sequence shown here is derived from an EMBL/GenBank/DDBJ whole genome shotgun (WGS) entry which is preliminary data.</text>
</comment>
<keyword evidence="4" id="KW-1185">Reference proteome</keyword>
<sequence length="420" mass="46700">MDVVEERCGGADLSKADVKVCIRVPGSGKRARYEVRTFSTMNDGLLELRDWLVENNITRIGMEATASYWKPLFYLLEATEGIEPWLLNAQHIKTVPGRKTDVKDCQWICRLVEYGLVRPSFVPPRDIRQLRDLTRYRTETVRDRTRDVNRLAMFLEDSGIKLSSVVSDITGRSARAMLDALVAGERDPQVLAGLALGKLQGKAPLLARALTGNFGEHHAFMVSSMLRAIDEADDRIARLSREIDRQLAPLRRQVDLLITIPGVSLLLAQVLIAEIGVDMGRFATAGHLASWAGMCPGNKESAGKRLSGRTRHGDTWLKTALFMAGTSASRSKHTYLGAQFRRLVPHRGPKRATLAVGHSILIAAWHILNDLVPYRDLGPDHFTNRLGKERQARRLVAQLAALGMKVTVSPQEEDARATET</sequence>
<dbReference type="PANTHER" id="PTHR33055:SF15">
    <property type="entry name" value="TRANSPOSASE-RELATED"/>
    <property type="match status" value="1"/>
</dbReference>
<evidence type="ECO:0000313" key="3">
    <source>
        <dbReference type="EMBL" id="MDT0468444.1"/>
    </source>
</evidence>
<evidence type="ECO:0000313" key="4">
    <source>
        <dbReference type="Proteomes" id="UP001183809"/>
    </source>
</evidence>